<dbReference type="GeneID" id="8680995"/>
<dbReference type="OrthoDB" id="121551at2157"/>
<dbReference type="Gene3D" id="3.40.1350.10">
    <property type="match status" value="1"/>
</dbReference>
<protein>
    <recommendedName>
        <fullName evidence="3">DUF5655 domain-containing protein</fullName>
    </recommendedName>
</protein>
<evidence type="ECO:0008006" key="3">
    <source>
        <dbReference type="Google" id="ProtNLM"/>
    </source>
</evidence>
<dbReference type="Proteomes" id="UP000001882">
    <property type="component" value="Chromosome"/>
</dbReference>
<dbReference type="GO" id="GO:0003676">
    <property type="term" value="F:nucleic acid binding"/>
    <property type="evidence" value="ECO:0007669"/>
    <property type="project" value="InterPro"/>
</dbReference>
<dbReference type="KEGG" id="mpd:MCP_0969"/>
<sequence>MSQLANANLIYVKGSKILIKDNPLFDEFWVRDLIANDPSILGLGELILKDKERMQPKAGRLDLLFEDADNNKRYEVELMLGKIDESHIIRAIEYWDIEQNRYRDYDHCAVIVAEDITSRFLNVISLLNGAIPIIALQLNAIQIGNTLTLNFTKVLDEASLGTDEEDNEKGEPVDRSYWEDKSSLTSMKLVDQCYEILKEIDQNLTLKYNVYYIGLTQNNRANNFVAFIPMRRFLRVHIRSSDLEVLKSKFNNSNIDVLGIDRQRAVLRLNIDEGMFEGNREVIKSVFADAYREYVR</sequence>
<dbReference type="STRING" id="304371.MCP_0969"/>
<keyword evidence="2" id="KW-1185">Reference proteome</keyword>
<evidence type="ECO:0000313" key="1">
    <source>
        <dbReference type="EMBL" id="BAI61041.1"/>
    </source>
</evidence>
<dbReference type="PATRIC" id="fig|304371.9.peg.998"/>
<organism evidence="1 2">
    <name type="scientific">Methanocella paludicola (strain DSM 17711 / JCM 13418 / NBRC 101707 / SANAE)</name>
    <dbReference type="NCBI Taxonomy" id="304371"/>
    <lineage>
        <taxon>Archaea</taxon>
        <taxon>Methanobacteriati</taxon>
        <taxon>Methanobacteriota</taxon>
        <taxon>Stenosarchaea group</taxon>
        <taxon>Methanomicrobia</taxon>
        <taxon>Methanocellales</taxon>
        <taxon>Methanocellaceae</taxon>
        <taxon>Methanocella</taxon>
    </lineage>
</organism>
<gene>
    <name evidence="1" type="ordered locus">MCP_0969</name>
</gene>
<reference evidence="1 2" key="1">
    <citation type="journal article" date="2007" name="Appl. Environ. Microbiol.">
        <title>Isolation of key methanogens for global methane emission from rice paddy fields: a novel isolate affiliated with the clone cluster rice cluster I.</title>
        <authorList>
            <person name="Sakai S."/>
            <person name="Imachi H."/>
            <person name="Sekiguchi Y."/>
            <person name="Ohashi A."/>
            <person name="Harada H."/>
            <person name="Kamagata Y."/>
        </authorList>
    </citation>
    <scope>NUCLEOTIDE SEQUENCE [LARGE SCALE GENOMIC DNA]</scope>
    <source>
        <strain evidence="2">DSM 17711 / JCM 13418 / NBRC 101707 / SANAE</strain>
    </source>
</reference>
<evidence type="ECO:0000313" key="2">
    <source>
        <dbReference type="Proteomes" id="UP000001882"/>
    </source>
</evidence>
<proteinExistence type="predicted"/>
<dbReference type="InterPro" id="IPR011856">
    <property type="entry name" value="tRNA_endonuc-like_dom_sf"/>
</dbReference>
<dbReference type="InParanoid" id="D1YX69"/>
<reference evidence="2" key="3">
    <citation type="journal article" date="2011" name="PLoS ONE">
        <title>Genome sequence of a mesophilic hydrogenotrophic methanogen Methanocella paludicola, the first cultivated representative of the order Methanocellales.</title>
        <authorList>
            <person name="Sakai S."/>
            <person name="Takaki Y."/>
            <person name="Shimamura S."/>
            <person name="Sekine M."/>
            <person name="Tajima T."/>
            <person name="Kosugi H."/>
            <person name="Ichikawa N."/>
            <person name="Tasumi E."/>
            <person name="Hiraki A.T."/>
            <person name="Shimizu A."/>
            <person name="Kato Y."/>
            <person name="Nishiko R."/>
            <person name="Mori K."/>
            <person name="Fujita N."/>
            <person name="Imachi H."/>
            <person name="Takai K."/>
        </authorList>
    </citation>
    <scope>NUCLEOTIDE SEQUENCE [LARGE SCALE GENOMIC DNA]</scope>
    <source>
        <strain evidence="2">DSM 17711 / JCM 13418 / NBRC 101707 / SANAE</strain>
    </source>
</reference>
<accession>D1YX69</accession>
<name>D1YX69_METPS</name>
<dbReference type="EMBL" id="AP011532">
    <property type="protein sequence ID" value="BAI61041.1"/>
    <property type="molecule type" value="Genomic_DNA"/>
</dbReference>
<dbReference type="AlphaFoldDB" id="D1YX69"/>
<reference evidence="1 2" key="2">
    <citation type="journal article" date="2008" name="Int. J. Syst. Evol. Microbiol.">
        <title>Methanocella paludicola gen. nov., sp. nov., a methane-producing archaeon, the first isolate of the lineage 'Rice Cluster I', and proposal of the new archaeal order Methanocellales ord. nov.</title>
        <authorList>
            <person name="Sakai S."/>
            <person name="Imachi H."/>
            <person name="Hanada S."/>
            <person name="Ohashi A."/>
            <person name="Harada H."/>
            <person name="Kamagata Y."/>
        </authorList>
    </citation>
    <scope>NUCLEOTIDE SEQUENCE [LARGE SCALE GENOMIC DNA]</scope>
    <source>
        <strain evidence="2">DSM 17711 / JCM 13418 / NBRC 101707 / SANAE</strain>
    </source>
</reference>
<dbReference type="RefSeq" id="WP_012899720.1">
    <property type="nucleotide sequence ID" value="NC_013665.1"/>
</dbReference>